<feature type="non-terminal residue" evidence="1">
    <location>
        <position position="258"/>
    </location>
</feature>
<protein>
    <submittedName>
        <fullName evidence="1">Uncharacterized protein</fullName>
    </submittedName>
</protein>
<evidence type="ECO:0000313" key="1">
    <source>
        <dbReference type="EMBL" id="CAE8607515.1"/>
    </source>
</evidence>
<accession>A0A813F1W4</accession>
<keyword evidence="2" id="KW-1185">Reference proteome</keyword>
<dbReference type="EMBL" id="CAJNNV010021813">
    <property type="protein sequence ID" value="CAE8607515.1"/>
    <property type="molecule type" value="Genomic_DNA"/>
</dbReference>
<evidence type="ECO:0000313" key="2">
    <source>
        <dbReference type="Proteomes" id="UP000654075"/>
    </source>
</evidence>
<dbReference type="OrthoDB" id="406045at2759"/>
<organism evidence="1 2">
    <name type="scientific">Polarella glacialis</name>
    <name type="common">Dinoflagellate</name>
    <dbReference type="NCBI Taxonomy" id="89957"/>
    <lineage>
        <taxon>Eukaryota</taxon>
        <taxon>Sar</taxon>
        <taxon>Alveolata</taxon>
        <taxon>Dinophyceae</taxon>
        <taxon>Suessiales</taxon>
        <taxon>Suessiaceae</taxon>
        <taxon>Polarella</taxon>
    </lineage>
</organism>
<proteinExistence type="predicted"/>
<sequence length="258" mass="30437">MADGMYEERAPEIFTGGYFDQANIVEQTEGLQDFRRRQEGHLIIADDRPLLVMSFGLKYQGSNPSKYKIEGKYDIPVGFKVIIKWEEDEIIFMTRQGTFGPEFQIVYLPKSPVPEDYSVFEWNANIAEIWDQFLTVIEGKDDRDMRLFNQGPWRTFGVTREEVQMALKQSTDQNTIVSGILYCADGAEPDQQEYMRYLGFDPNTDEDISWIFTAFKDEPHPPHYFQFVKEGMVYWQNTLTQEPTWKHPHYDKYRKMLQ</sequence>
<reference evidence="1" key="1">
    <citation type="submission" date="2021-02" db="EMBL/GenBank/DDBJ databases">
        <authorList>
            <person name="Dougan E. K."/>
            <person name="Rhodes N."/>
            <person name="Thang M."/>
            <person name="Chan C."/>
        </authorList>
    </citation>
    <scope>NUCLEOTIDE SEQUENCE</scope>
</reference>
<name>A0A813F1W4_POLGL</name>
<comment type="caution">
    <text evidence="1">The sequence shown here is derived from an EMBL/GenBank/DDBJ whole genome shotgun (WGS) entry which is preliminary data.</text>
</comment>
<dbReference type="OMA" id="ISWIFTA"/>
<dbReference type="AlphaFoldDB" id="A0A813F1W4"/>
<dbReference type="Proteomes" id="UP000654075">
    <property type="component" value="Unassembled WGS sequence"/>
</dbReference>
<gene>
    <name evidence="1" type="ORF">PGLA1383_LOCUS25443</name>
</gene>